<keyword evidence="2" id="KW-1185">Reference proteome</keyword>
<name>A0ACC5R592_9HYPH</name>
<proteinExistence type="predicted"/>
<evidence type="ECO:0000313" key="1">
    <source>
        <dbReference type="EMBL" id="MBK1867722.1"/>
    </source>
</evidence>
<comment type="caution">
    <text evidence="1">The sequence shown here is derived from an EMBL/GenBank/DDBJ whole genome shotgun (WGS) entry which is preliminary data.</text>
</comment>
<evidence type="ECO:0000313" key="2">
    <source>
        <dbReference type="Proteomes" id="UP000616151"/>
    </source>
</evidence>
<accession>A0ACC5R592</accession>
<dbReference type="EMBL" id="JAENHL010000007">
    <property type="protein sequence ID" value="MBK1867722.1"/>
    <property type="molecule type" value="Genomic_DNA"/>
</dbReference>
<dbReference type="Proteomes" id="UP000616151">
    <property type="component" value="Unassembled WGS sequence"/>
</dbReference>
<gene>
    <name evidence="1" type="ORF">JHL16_15290</name>
</gene>
<protein>
    <submittedName>
        <fullName evidence="1">ABC transporter permease</fullName>
    </submittedName>
</protein>
<reference evidence="1" key="1">
    <citation type="submission" date="2021-01" db="EMBL/GenBank/DDBJ databases">
        <authorList>
            <person name="Sun Q."/>
        </authorList>
    </citation>
    <scope>NUCLEOTIDE SEQUENCE</scope>
    <source>
        <strain evidence="1">YIM B02566</strain>
    </source>
</reference>
<organism evidence="1 2">
    <name type="scientific">Taklimakanibacter albus</name>
    <dbReference type="NCBI Taxonomy" id="2800327"/>
    <lineage>
        <taxon>Bacteria</taxon>
        <taxon>Pseudomonadati</taxon>
        <taxon>Pseudomonadota</taxon>
        <taxon>Alphaproteobacteria</taxon>
        <taxon>Hyphomicrobiales</taxon>
        <taxon>Aestuariivirgaceae</taxon>
        <taxon>Taklimakanibacter</taxon>
    </lineage>
</organism>
<sequence length="303" mass="32550">MPPSIQGCALSSLDTNLAHEALPERQSPFLLFARRLLGNRAFVIGGSLFLIVLVLAVFADQIAPFKPNANNFRARLEAPSAMHWFGTDHFGRDILSRAIHGGRLSLFIGLSVVLFTGVFGTLIGAASGYFRRLDNILMRIMDALMAFPAILLAITVAATLGASVQNVILALGIATTPHTARIVRASVLVVREMEFVEAARALGASHMRILFRHILANAMAPLIVRLTYVFASAILAEALLSYIGVGPPPPAATFGGIIANGRDFMVEAPWVTLFPGLIILIVVLGLNLLGDGLRDVLDPRIRV</sequence>